<dbReference type="STRING" id="263852.SAMN02745116_00289"/>
<keyword evidence="1" id="KW-0812">Transmembrane</keyword>
<feature type="transmembrane region" description="Helical" evidence="1">
    <location>
        <begin position="276"/>
        <end position="297"/>
    </location>
</feature>
<accession>A0A1T4KM03</accession>
<evidence type="ECO:0000313" key="2">
    <source>
        <dbReference type="EMBL" id="SJZ43403.1"/>
    </source>
</evidence>
<feature type="transmembrane region" description="Helical" evidence="1">
    <location>
        <begin position="176"/>
        <end position="193"/>
    </location>
</feature>
<keyword evidence="1" id="KW-0472">Membrane</keyword>
<evidence type="ECO:0000256" key="1">
    <source>
        <dbReference type="SAM" id="Phobius"/>
    </source>
</evidence>
<gene>
    <name evidence="2" type="ORF">SAMN02745116_00289</name>
</gene>
<dbReference type="EMBL" id="FUXI01000003">
    <property type="protein sequence ID" value="SJZ43403.1"/>
    <property type="molecule type" value="Genomic_DNA"/>
</dbReference>
<protein>
    <recommendedName>
        <fullName evidence="4">ABC-2 type transport system permease protein</fullName>
    </recommendedName>
</protein>
<feature type="transmembrane region" description="Helical" evidence="1">
    <location>
        <begin position="18"/>
        <end position="35"/>
    </location>
</feature>
<name>A0A1T4KM03_9ENTE</name>
<feature type="transmembrane region" description="Helical" evidence="1">
    <location>
        <begin position="214"/>
        <end position="238"/>
    </location>
</feature>
<dbReference type="PANTHER" id="PTHR37305">
    <property type="entry name" value="INTEGRAL MEMBRANE PROTEIN-RELATED"/>
    <property type="match status" value="1"/>
</dbReference>
<sequence length="380" mass="44198">MRKRLNFEWKLFLEKKNIIVIFLISAMFFLSFGMIRPSLDTKEDLIAGWKEDLELNPISLDEKQKALESGDEHWIAAIEIAERANDLTRQLIKVLKEEDWSTYYKLEYQRKELLYEIADDKEISPMKEKEPKLYLHLKKLEAQRDYFIKKNLPITENIGNPASNWGTLSNTLSECSNFLVIMLFAILFCDFLTNSFEKSNIYLYSFTRKKKSSIIISKLLIQLSTSVIFSVLCFGLLFTVKGAIYGMGTSKYPIAIGNDVKNFSFISSPELLLRYIPYYFLVLLFLITFFLFLGAYLRKSLVSLGLFLLSYYGFTLIKDFGVMKVISPFIPYNYLDTYGVITQTDFSFSKESFLIGVLYLLVLSVIFYALTVRKMNKLEI</sequence>
<feature type="transmembrane region" description="Helical" evidence="1">
    <location>
        <begin position="352"/>
        <end position="370"/>
    </location>
</feature>
<reference evidence="2 3" key="1">
    <citation type="submission" date="2017-02" db="EMBL/GenBank/DDBJ databases">
        <authorList>
            <person name="Peterson S.W."/>
        </authorList>
    </citation>
    <scope>NUCLEOTIDE SEQUENCE [LARGE SCALE GENOMIC DNA]</scope>
    <source>
        <strain evidence="2 3">ATCC BAA-1030</strain>
    </source>
</reference>
<dbReference type="Proteomes" id="UP000190328">
    <property type="component" value="Unassembled WGS sequence"/>
</dbReference>
<dbReference type="AlphaFoldDB" id="A0A1T4KM03"/>
<organism evidence="2 3">
    <name type="scientific">Pilibacter termitis</name>
    <dbReference type="NCBI Taxonomy" id="263852"/>
    <lineage>
        <taxon>Bacteria</taxon>
        <taxon>Bacillati</taxon>
        <taxon>Bacillota</taxon>
        <taxon>Bacilli</taxon>
        <taxon>Lactobacillales</taxon>
        <taxon>Enterococcaceae</taxon>
        <taxon>Pilibacter</taxon>
    </lineage>
</organism>
<dbReference type="PANTHER" id="PTHR37305:SF1">
    <property type="entry name" value="MEMBRANE PROTEIN"/>
    <property type="match status" value="1"/>
</dbReference>
<dbReference type="RefSeq" id="WP_078806256.1">
    <property type="nucleotide sequence ID" value="NZ_FUXI01000003.1"/>
</dbReference>
<keyword evidence="3" id="KW-1185">Reference proteome</keyword>
<proteinExistence type="predicted"/>
<evidence type="ECO:0008006" key="4">
    <source>
        <dbReference type="Google" id="ProtNLM"/>
    </source>
</evidence>
<keyword evidence="1" id="KW-1133">Transmembrane helix</keyword>
<evidence type="ECO:0000313" key="3">
    <source>
        <dbReference type="Proteomes" id="UP000190328"/>
    </source>
</evidence>